<dbReference type="Pfam" id="PF08942">
    <property type="entry name" value="DUF1919"/>
    <property type="match status" value="1"/>
</dbReference>
<dbReference type="InterPro" id="IPR015037">
    <property type="entry name" value="DUF1919"/>
</dbReference>
<evidence type="ECO:0000313" key="4">
    <source>
        <dbReference type="Proteomes" id="UP000260828"/>
    </source>
</evidence>
<organism evidence="1 3">
    <name type="scientific">Anaerotruncus colihominis</name>
    <dbReference type="NCBI Taxonomy" id="169435"/>
    <lineage>
        <taxon>Bacteria</taxon>
        <taxon>Bacillati</taxon>
        <taxon>Bacillota</taxon>
        <taxon>Clostridia</taxon>
        <taxon>Eubacteriales</taxon>
        <taxon>Oscillospiraceae</taxon>
        <taxon>Anaerotruncus</taxon>
    </lineage>
</organism>
<evidence type="ECO:0000313" key="1">
    <source>
        <dbReference type="EMBL" id="CUP66437.1"/>
    </source>
</evidence>
<dbReference type="EMBL" id="QVME01000013">
    <property type="protein sequence ID" value="RGE65423.1"/>
    <property type="molecule type" value="Genomic_DNA"/>
</dbReference>
<dbReference type="Proteomes" id="UP000095765">
    <property type="component" value="Unassembled WGS sequence"/>
</dbReference>
<proteinExistence type="predicted"/>
<reference evidence="1 3" key="1">
    <citation type="submission" date="2015-09" db="EMBL/GenBank/DDBJ databases">
        <authorList>
            <consortium name="Pathogen Informatics"/>
        </authorList>
    </citation>
    <scope>NUCLEOTIDE SEQUENCE [LARGE SCALE GENOMIC DNA]</scope>
    <source>
        <strain evidence="1 3">2789STDY5834939</strain>
    </source>
</reference>
<dbReference type="AlphaFoldDB" id="A0A174Q4R0"/>
<reference evidence="2 4" key="2">
    <citation type="submission" date="2018-08" db="EMBL/GenBank/DDBJ databases">
        <title>A genome reference for cultivated species of the human gut microbiota.</title>
        <authorList>
            <person name="Zou Y."/>
            <person name="Xue W."/>
            <person name="Luo G."/>
        </authorList>
    </citation>
    <scope>NUCLEOTIDE SEQUENCE [LARGE SCALE GENOMIC DNA]</scope>
    <source>
        <strain evidence="2 4">TF05-12AC</strain>
    </source>
</reference>
<accession>A0A174Q4R0</accession>
<dbReference type="RefSeq" id="WP_055244880.1">
    <property type="nucleotide sequence ID" value="NZ_CABIWA010000012.1"/>
</dbReference>
<dbReference type="EMBL" id="CZBE01000009">
    <property type="protein sequence ID" value="CUP66437.1"/>
    <property type="molecule type" value="Genomic_DNA"/>
</dbReference>
<dbReference type="InterPro" id="IPR037226">
    <property type="entry name" value="CAC2185-like_sf"/>
</dbReference>
<evidence type="ECO:0000313" key="3">
    <source>
        <dbReference type="Proteomes" id="UP000095765"/>
    </source>
</evidence>
<evidence type="ECO:0000313" key="2">
    <source>
        <dbReference type="EMBL" id="RGE65423.1"/>
    </source>
</evidence>
<protein>
    <submittedName>
        <fullName evidence="2">DUF1919 domain-containing protein</fullName>
    </submittedName>
    <submittedName>
        <fullName evidence="1">Exopolysaccharide biosynthesis protein</fullName>
    </submittedName>
</protein>
<sequence>MLHLETSLEVFWETVTVQRVPLVLWGAGERGEFYNSLLRQAGISPVCFGDSNPQKTRGNVYFKGVPVLGAAELMERFGRVSIMLTVKRAAVGGALKTLDSLFGAWEPAPTVFFLDSDFETAQHTRLMMYARRAQLRRTDFTILANTCTAGDWYKYFNFTPNTPTRRMIIYPNHYLRLLSDPRGYFSKSLEHACDAIVPREPFGQIYPVGRLGDVELHFIHDHDFDTARARWEVDAARVNWDNLFVLFDDAHFPLSLSLARAFEALPFVNKIFLTRYAYPGLRCVCRYNPRMLWPVVLNHNVYLRYERFDLVRWLNEGGQGSDFELGSVMDDLPPEYVDWLYDGGISINYDLNDLMTRQLGGTEGAYPQGYW</sequence>
<dbReference type="SUPFAM" id="SSF142795">
    <property type="entry name" value="CAC2185-like"/>
    <property type="match status" value="1"/>
</dbReference>
<name>A0A174Q4R0_9FIRM</name>
<gene>
    <name evidence="2" type="ORF">DXC40_16850</name>
    <name evidence="1" type="ORF">ERS852551_01519</name>
</gene>
<dbReference type="Proteomes" id="UP000260828">
    <property type="component" value="Unassembled WGS sequence"/>
</dbReference>
<dbReference type="OrthoDB" id="6636518at2"/>